<evidence type="ECO:0000256" key="2">
    <source>
        <dbReference type="ARBA" id="ARBA00022603"/>
    </source>
</evidence>
<dbReference type="GO" id="GO:0009307">
    <property type="term" value="P:DNA restriction-modification system"/>
    <property type="evidence" value="ECO:0007669"/>
    <property type="project" value="UniProtKB-KW"/>
</dbReference>
<evidence type="ECO:0000256" key="5">
    <source>
        <dbReference type="ARBA" id="ARBA00022747"/>
    </source>
</evidence>
<evidence type="ECO:0000313" key="10">
    <source>
        <dbReference type="Proteomes" id="UP000464754"/>
    </source>
</evidence>
<proteinExistence type="predicted"/>
<dbReference type="PANTHER" id="PTHR42933">
    <property type="entry name" value="SLR6095 PROTEIN"/>
    <property type="match status" value="1"/>
</dbReference>
<keyword evidence="10" id="KW-1185">Reference proteome</keyword>
<dbReference type="InterPro" id="IPR051537">
    <property type="entry name" value="DNA_Adenine_Mtase"/>
</dbReference>
<sequence>MSYNAIMKAYLKALQNQYKNAMNSGQYTAELSYRMPLDAMEKALAKEFNPNEEIDVILEPTTQGRVGRPDWRIHNKQTMGIYGYIEGKGLSEEEFDTKPYATQIEKYLTLGHKLIITDGLEFVFCMSKDSEPAVISVIEKEKMHTKDWSAQTLNPRFEVYMREFFKNPSAQQMNEAKLVELVAVRTRMLADDILELANIPVEEAMNDNEREVIILLQQMRKLVYNHNDSKLRTADVFADFTAQVIMFCLLYAHRVLCLPEDTPTEKERKIIAYIKEDLSEGEALTPFRNLMLYLRDHSDKNFFINQRIDECIKFLSFIKMTDQQLVNPDYHQLFELFLSKYDAKSRFDFGAYYTPKALADFVVKLTNYVVSKNFSGKSIYDDGNTIIDPCCGTGSFMEEVINHDPGNGAYTLCGIEILPAPYMLANYRMAVLKKQDETKRNSVHILLANTLSNSVFNGDANKDSIEGRELLEASRISNMPLKLVIGNPPCSDTIRDNTDKDFSIINHLMEDFRPPKELRRGRQNIQKQINNPFMQFLRWSCKKLLDSPNHSVLSLVVPLSFLEAESYKYARKYLCENFSDAWIVSVDADARTGARSDSLFHTLQGRAVIVLTRKYGDDTSITKLHYCDYSHCMRINKEQLLNESIKKIVSRFDTYDIANDTFAFSPAKPFNTEMYKKFWPVSGEKKQGAIFINHCSGIKLAPTAMFTHVKAPMLKRRSRDIAINGATEASAWFAKQDKPPKIEKIMAFENALNECENRSVMDQTLADNIKPYSFRPFFTSNVLLWKELLVKYSHIGGGGTRLRPEIISAYNHKDTIGFAMAHAPKDLNPTLSQFVSFCWYYPDNDMCTRGNSHIYVNQYPDKKSGKMLSNISADILHRVMMMLGKNEHESARDLVFYIYAVLCSQVYLDEFEGALFTVNQSDKRARVPVVADKDIFLKIARIGEKIAELEKVDYVPENILNYDYDQIMEEVPVGFELKNVAHPFDAENEQLLLTDGKETIRIKCPLSLQRLNISGYDVIKSVWLKFNSYDFTHCEFNRDDMKKLLNFLNTIATHEKMVKKLDEEIALVLAGKVKLIEYQN</sequence>
<dbReference type="GO" id="GO:0003677">
    <property type="term" value="F:DNA binding"/>
    <property type="evidence" value="ECO:0007669"/>
    <property type="project" value="InterPro"/>
</dbReference>
<dbReference type="EC" id="2.1.1.72" evidence="1"/>
<organism evidence="9 10">
    <name type="scientific">Amedibacterium intestinale</name>
    <dbReference type="NCBI Taxonomy" id="2583452"/>
    <lineage>
        <taxon>Bacteria</taxon>
        <taxon>Bacillati</taxon>
        <taxon>Bacillota</taxon>
        <taxon>Erysipelotrichia</taxon>
        <taxon>Erysipelotrichales</taxon>
        <taxon>Erysipelotrichaceae</taxon>
        <taxon>Amedibacterium</taxon>
    </lineage>
</organism>
<dbReference type="InterPro" id="IPR029063">
    <property type="entry name" value="SAM-dependent_MTases_sf"/>
</dbReference>
<dbReference type="Proteomes" id="UP000464754">
    <property type="component" value="Chromosome"/>
</dbReference>
<dbReference type="KEGG" id="aarg:Aargi30884_00360"/>
<dbReference type="RefSeq" id="WP_118276697.1">
    <property type="nucleotide sequence ID" value="NZ_JAQDZG010000002.1"/>
</dbReference>
<evidence type="ECO:0000256" key="6">
    <source>
        <dbReference type="ARBA" id="ARBA00047942"/>
    </source>
</evidence>
<gene>
    <name evidence="9" type="ORF">Aargi30884_00360</name>
</gene>
<name>A0A6N4TEG9_9FIRM</name>
<dbReference type="PANTHER" id="PTHR42933:SF1">
    <property type="entry name" value="SITE-SPECIFIC DNA-METHYLTRANSFERASE (ADENINE-SPECIFIC)"/>
    <property type="match status" value="1"/>
</dbReference>
<evidence type="ECO:0000256" key="4">
    <source>
        <dbReference type="ARBA" id="ARBA00022691"/>
    </source>
</evidence>
<feature type="domain" description="Type ISP restriction-modification enzyme LLaBIII C-terminal specificity" evidence="8">
    <location>
        <begin position="690"/>
        <end position="1026"/>
    </location>
</feature>
<dbReference type="Gene3D" id="3.40.50.150">
    <property type="entry name" value="Vaccinia Virus protein VP39"/>
    <property type="match status" value="1"/>
</dbReference>
<keyword evidence="4" id="KW-0949">S-adenosyl-L-methionine</keyword>
<dbReference type="SUPFAM" id="SSF53335">
    <property type="entry name" value="S-adenosyl-L-methionine-dependent methyltransferases"/>
    <property type="match status" value="1"/>
</dbReference>
<reference evidence="10" key="1">
    <citation type="submission" date="2019-05" db="EMBL/GenBank/DDBJ databases">
        <title>Complete genome sequencing of Absiella argi strain JCM 30884.</title>
        <authorList>
            <person name="Sakamoto M."/>
            <person name="Murakami T."/>
            <person name="Mori H."/>
        </authorList>
    </citation>
    <scope>NUCLEOTIDE SEQUENCE [LARGE SCALE GENOMIC DNA]</scope>
    <source>
        <strain evidence="10">JCM 30884</strain>
    </source>
</reference>
<keyword evidence="5" id="KW-0680">Restriction system</keyword>
<keyword evidence="3 9" id="KW-0808">Transferase</keyword>
<dbReference type="InterPro" id="IPR003356">
    <property type="entry name" value="DNA_methylase_A-5"/>
</dbReference>
<evidence type="ECO:0000256" key="1">
    <source>
        <dbReference type="ARBA" id="ARBA00011900"/>
    </source>
</evidence>
<comment type="catalytic activity">
    <reaction evidence="6">
        <text>a 2'-deoxyadenosine in DNA + S-adenosyl-L-methionine = an N(6)-methyl-2'-deoxyadenosine in DNA + S-adenosyl-L-homocysteine + H(+)</text>
        <dbReference type="Rhea" id="RHEA:15197"/>
        <dbReference type="Rhea" id="RHEA-COMP:12418"/>
        <dbReference type="Rhea" id="RHEA-COMP:12419"/>
        <dbReference type="ChEBI" id="CHEBI:15378"/>
        <dbReference type="ChEBI" id="CHEBI:57856"/>
        <dbReference type="ChEBI" id="CHEBI:59789"/>
        <dbReference type="ChEBI" id="CHEBI:90615"/>
        <dbReference type="ChEBI" id="CHEBI:90616"/>
        <dbReference type="EC" id="2.1.1.72"/>
    </reaction>
</comment>
<dbReference type="REBASE" id="365753">
    <property type="entry name" value="Aar30884ORF340P"/>
</dbReference>
<dbReference type="GO" id="GO:0009007">
    <property type="term" value="F:site-specific DNA-methyltransferase (adenine-specific) activity"/>
    <property type="evidence" value="ECO:0007669"/>
    <property type="project" value="UniProtKB-EC"/>
</dbReference>
<dbReference type="EMBL" id="AP019695">
    <property type="protein sequence ID" value="BBK21133.1"/>
    <property type="molecule type" value="Genomic_DNA"/>
</dbReference>
<dbReference type="InterPro" id="IPR041635">
    <property type="entry name" value="Type_ISP_LLaBIII_C"/>
</dbReference>
<dbReference type="Pfam" id="PF18135">
    <property type="entry name" value="Type_ISP_C"/>
    <property type="match status" value="1"/>
</dbReference>
<dbReference type="GO" id="GO:0008170">
    <property type="term" value="F:N-methyltransferase activity"/>
    <property type="evidence" value="ECO:0007669"/>
    <property type="project" value="InterPro"/>
</dbReference>
<feature type="domain" description="DNA methylase adenine-specific" evidence="7">
    <location>
        <begin position="333"/>
        <end position="500"/>
    </location>
</feature>
<dbReference type="Pfam" id="PF02384">
    <property type="entry name" value="N6_Mtase"/>
    <property type="match status" value="1"/>
</dbReference>
<evidence type="ECO:0000259" key="7">
    <source>
        <dbReference type="Pfam" id="PF02384"/>
    </source>
</evidence>
<evidence type="ECO:0000256" key="3">
    <source>
        <dbReference type="ARBA" id="ARBA00022679"/>
    </source>
</evidence>
<dbReference type="AlphaFoldDB" id="A0A6N4TEG9"/>
<accession>A0A6N4TEG9</accession>
<dbReference type="GO" id="GO:0032259">
    <property type="term" value="P:methylation"/>
    <property type="evidence" value="ECO:0007669"/>
    <property type="project" value="UniProtKB-KW"/>
</dbReference>
<protein>
    <recommendedName>
        <fullName evidence="1">site-specific DNA-methyltransferase (adenine-specific)</fullName>
        <ecNumber evidence="1">2.1.1.72</ecNumber>
    </recommendedName>
</protein>
<dbReference type="PRINTS" id="PR00507">
    <property type="entry name" value="N12N6MTFRASE"/>
</dbReference>
<evidence type="ECO:0000313" key="9">
    <source>
        <dbReference type="EMBL" id="BBK21133.1"/>
    </source>
</evidence>
<evidence type="ECO:0000259" key="8">
    <source>
        <dbReference type="Pfam" id="PF18135"/>
    </source>
</evidence>
<keyword evidence="2 9" id="KW-0489">Methyltransferase</keyword>